<organism evidence="3 4">
    <name type="scientific">Acerihabitans arboris</name>
    <dbReference type="NCBI Taxonomy" id="2691583"/>
    <lineage>
        <taxon>Bacteria</taxon>
        <taxon>Pseudomonadati</taxon>
        <taxon>Pseudomonadota</taxon>
        <taxon>Gammaproteobacteria</taxon>
        <taxon>Enterobacterales</taxon>
        <taxon>Pectobacteriaceae</taxon>
        <taxon>Acerihabitans</taxon>
    </lineage>
</organism>
<dbReference type="Pfam" id="PF13410">
    <property type="entry name" value="GST_C_2"/>
    <property type="match status" value="1"/>
</dbReference>
<dbReference type="AlphaFoldDB" id="A0A845SL13"/>
<dbReference type="Pfam" id="PF13417">
    <property type="entry name" value="GST_N_3"/>
    <property type="match status" value="1"/>
</dbReference>
<dbReference type="InterPro" id="IPR010987">
    <property type="entry name" value="Glutathione-S-Trfase_C-like"/>
</dbReference>
<dbReference type="GO" id="GO:0016740">
    <property type="term" value="F:transferase activity"/>
    <property type="evidence" value="ECO:0007669"/>
    <property type="project" value="UniProtKB-KW"/>
</dbReference>
<dbReference type="InterPro" id="IPR004045">
    <property type="entry name" value="Glutathione_S-Trfase_N"/>
</dbReference>
<feature type="domain" description="GST C-terminal" evidence="2">
    <location>
        <begin position="83"/>
        <end position="212"/>
    </location>
</feature>
<dbReference type="SFLD" id="SFLDS00019">
    <property type="entry name" value="Glutathione_Transferase_(cytos"/>
    <property type="match status" value="1"/>
</dbReference>
<evidence type="ECO:0000259" key="2">
    <source>
        <dbReference type="PROSITE" id="PS50405"/>
    </source>
</evidence>
<dbReference type="PANTHER" id="PTHR43968">
    <property type="match status" value="1"/>
</dbReference>
<sequence length="212" mass="23410">MKLIGSYTSPYVRKISVILLEKNIAFELVNASPWSNDANVTAVNPLGKVPVLVNSRGESIFDSPIIAEYLELTYPEPPLLPADRLDALRVRQIEALADGVTDATMAIVRECVRGAGEQNENVLLNQRDKIRRGLDALERHAREGLRLNGPVLTLADIAVACTLGFINYRRVMPNWCVDRPVLVTLVERLFARTSFARTAPPVAATLYGAEML</sequence>
<dbReference type="Gene3D" id="1.20.1050.10">
    <property type="match status" value="1"/>
</dbReference>
<dbReference type="InterPro" id="IPR040079">
    <property type="entry name" value="Glutathione_S-Trfase"/>
</dbReference>
<comment type="caution">
    <text evidence="3">The sequence shown here is derived from an EMBL/GenBank/DDBJ whole genome shotgun (WGS) entry which is preliminary data.</text>
</comment>
<feature type="domain" description="GST N-terminal" evidence="1">
    <location>
        <begin position="1"/>
        <end position="78"/>
    </location>
</feature>
<name>A0A845SL13_9GAMM</name>
<gene>
    <name evidence="3" type="ORF">GRH90_18245</name>
</gene>
<accession>A0A845SL13</accession>
<reference evidence="3 4" key="1">
    <citation type="submission" date="2019-12" db="EMBL/GenBank/DDBJ databases">
        <authorList>
            <person name="Lee S.D."/>
        </authorList>
    </citation>
    <scope>NUCLEOTIDE SEQUENCE [LARGE SCALE GENOMIC DNA]</scope>
    <source>
        <strain evidence="3 4">SAP-6</strain>
    </source>
</reference>
<reference evidence="3 4" key="2">
    <citation type="submission" date="2020-02" db="EMBL/GenBank/DDBJ databases">
        <title>The new genus of Enterobacteriales.</title>
        <authorList>
            <person name="Kim I.S."/>
        </authorList>
    </citation>
    <scope>NUCLEOTIDE SEQUENCE [LARGE SCALE GENOMIC DNA]</scope>
    <source>
        <strain evidence="3 4">SAP-6</strain>
    </source>
</reference>
<dbReference type="InterPro" id="IPR036249">
    <property type="entry name" value="Thioredoxin-like_sf"/>
</dbReference>
<dbReference type="RefSeq" id="WP_162367385.1">
    <property type="nucleotide sequence ID" value="NZ_WUBS01000013.1"/>
</dbReference>
<dbReference type="GO" id="GO:0005737">
    <property type="term" value="C:cytoplasm"/>
    <property type="evidence" value="ECO:0007669"/>
    <property type="project" value="TreeGrafter"/>
</dbReference>
<dbReference type="InterPro" id="IPR050983">
    <property type="entry name" value="GST_Omega/HSP26"/>
</dbReference>
<dbReference type="EMBL" id="WUBS01000013">
    <property type="protein sequence ID" value="NDL64679.1"/>
    <property type="molecule type" value="Genomic_DNA"/>
</dbReference>
<dbReference type="PROSITE" id="PS50405">
    <property type="entry name" value="GST_CTER"/>
    <property type="match status" value="1"/>
</dbReference>
<dbReference type="Proteomes" id="UP000461443">
    <property type="component" value="Unassembled WGS sequence"/>
</dbReference>
<evidence type="ECO:0000313" key="3">
    <source>
        <dbReference type="EMBL" id="NDL64679.1"/>
    </source>
</evidence>
<dbReference type="CDD" id="cd03205">
    <property type="entry name" value="GST_C_6"/>
    <property type="match status" value="1"/>
</dbReference>
<dbReference type="NCBIfam" id="NF007682">
    <property type="entry name" value="PRK10357.1"/>
    <property type="match status" value="1"/>
</dbReference>
<dbReference type="PANTHER" id="PTHR43968:SF6">
    <property type="entry name" value="GLUTATHIONE S-TRANSFERASE OMEGA"/>
    <property type="match status" value="1"/>
</dbReference>
<dbReference type="SUPFAM" id="SSF52833">
    <property type="entry name" value="Thioredoxin-like"/>
    <property type="match status" value="1"/>
</dbReference>
<dbReference type="Gene3D" id="3.40.30.10">
    <property type="entry name" value="Glutaredoxin"/>
    <property type="match status" value="1"/>
</dbReference>
<protein>
    <submittedName>
        <fullName evidence="3">Glutathione S-transferase</fullName>
    </submittedName>
</protein>
<dbReference type="SUPFAM" id="SSF47616">
    <property type="entry name" value="GST C-terminal domain-like"/>
    <property type="match status" value="1"/>
</dbReference>
<keyword evidence="3" id="KW-0808">Transferase</keyword>
<dbReference type="PROSITE" id="PS50404">
    <property type="entry name" value="GST_NTER"/>
    <property type="match status" value="1"/>
</dbReference>
<evidence type="ECO:0000259" key="1">
    <source>
        <dbReference type="PROSITE" id="PS50404"/>
    </source>
</evidence>
<keyword evidence="4" id="KW-1185">Reference proteome</keyword>
<proteinExistence type="predicted"/>
<dbReference type="InterPro" id="IPR036282">
    <property type="entry name" value="Glutathione-S-Trfase_C_sf"/>
</dbReference>
<evidence type="ECO:0000313" key="4">
    <source>
        <dbReference type="Proteomes" id="UP000461443"/>
    </source>
</evidence>